<keyword evidence="2 3" id="KW-0413">Isomerase</keyword>
<dbReference type="InterPro" id="IPR015942">
    <property type="entry name" value="Asp/Glu/hydantoin_racemase"/>
</dbReference>
<dbReference type="InterPro" id="IPR001920">
    <property type="entry name" value="Asp/Glu_race"/>
</dbReference>
<dbReference type="InterPro" id="IPR018187">
    <property type="entry name" value="Asp/Glu_racemase_AS_1"/>
</dbReference>
<accession>A0ABT1ZSV8</accession>
<dbReference type="EC" id="5.1.1.-" evidence="3"/>
<organism evidence="3 4">
    <name type="scientific">Massilia pinisoli</name>
    <dbReference type="NCBI Taxonomy" id="1772194"/>
    <lineage>
        <taxon>Bacteria</taxon>
        <taxon>Pseudomonadati</taxon>
        <taxon>Pseudomonadota</taxon>
        <taxon>Betaproteobacteria</taxon>
        <taxon>Burkholderiales</taxon>
        <taxon>Oxalobacteraceae</taxon>
        <taxon>Telluria group</taxon>
        <taxon>Massilia</taxon>
    </lineage>
</organism>
<dbReference type="InterPro" id="IPR004380">
    <property type="entry name" value="Asp_race"/>
</dbReference>
<comment type="caution">
    <text evidence="3">The sequence shown here is derived from an EMBL/GenBank/DDBJ whole genome shotgun (WGS) entry which is preliminary data.</text>
</comment>
<dbReference type="GO" id="GO:0016853">
    <property type="term" value="F:isomerase activity"/>
    <property type="evidence" value="ECO:0007669"/>
    <property type="project" value="UniProtKB-KW"/>
</dbReference>
<gene>
    <name evidence="3" type="ORF">NX784_15550</name>
</gene>
<dbReference type="NCBIfam" id="TIGR00035">
    <property type="entry name" value="asp_race"/>
    <property type="match status" value="1"/>
</dbReference>
<dbReference type="PANTHER" id="PTHR21198:SF7">
    <property type="entry name" value="ASPARTATE-GLUTAMATE RACEMASE FAMILY"/>
    <property type="match status" value="1"/>
</dbReference>
<dbReference type="Pfam" id="PF01177">
    <property type="entry name" value="Asp_Glu_race"/>
    <property type="match status" value="2"/>
</dbReference>
<proteinExistence type="inferred from homology"/>
<dbReference type="Gene3D" id="3.40.50.1860">
    <property type="match status" value="4"/>
</dbReference>
<keyword evidence="4" id="KW-1185">Reference proteome</keyword>
<evidence type="ECO:0000256" key="2">
    <source>
        <dbReference type="ARBA" id="ARBA00023235"/>
    </source>
</evidence>
<reference evidence="3 4" key="1">
    <citation type="submission" date="2022-08" db="EMBL/GenBank/DDBJ databases">
        <title>Reclassification of Massilia species as members of the genera Telluria, Duganella, Pseudoduganella, Mokoshia gen. nov. and Zemynaea gen. nov. using orthogonal and non-orthogonal genome-based approaches.</title>
        <authorList>
            <person name="Bowman J.P."/>
        </authorList>
    </citation>
    <scope>NUCLEOTIDE SEQUENCE [LARGE SCALE GENOMIC DNA]</scope>
    <source>
        <strain evidence="3 4">JCM 31316</strain>
    </source>
</reference>
<dbReference type="PROSITE" id="PS00923">
    <property type="entry name" value="ASP_GLU_RACEMASE_1"/>
    <property type="match status" value="1"/>
</dbReference>
<sequence>MRGRHRAIAELHNRRRAVRYRRGMTPDFHSRHLAVVGGLGRLAGADLYSKLVKALSMRGETDRYRLTLEQHGYQRPDGHHTEPADLGGRELYLYDTLGALARADGVLLPCFMSHTCIDALQAEVEVPIVNVMDALARHIDEIGRPRHLGILCTRYVREHRLFERYFPGQTLAYVSHDTHEQVVASAVYGERGLMAGHTHGAIDKLQRACEELLRQGAEVIVPGTSEVAAVAHLLAQRGLPIVDTHQVYVDFALTHPAPHHARTFKLGIVGGIGPAATVDFMQKIVRHTAAERDQDHIRLIVDHNPQIPDRTANLVANGTDPTLALYSACKRLEANGASAVAMPCNTAHAYVERIQPNLATPIVNMLTETVRHIATYCQGHDTVGLLATSGTIASRVYHDAARGSPFNVIVPDDAHQAEVMDAIYGSQGVKAGYTEGRCKQSLLMALEHLVRRGASVVILGCTELPLVLPEHAAFDVAGRTVVLLDPTAILARRCVALAGFTNARATDRPANLARVN</sequence>
<evidence type="ECO:0000313" key="3">
    <source>
        <dbReference type="EMBL" id="MCS0583003.1"/>
    </source>
</evidence>
<protein>
    <submittedName>
        <fullName evidence="3">Amino acid racemase</fullName>
        <ecNumber evidence="3">5.1.1.-</ecNumber>
    </submittedName>
</protein>
<dbReference type="SUPFAM" id="SSF53681">
    <property type="entry name" value="Aspartate/glutamate racemase"/>
    <property type="match status" value="4"/>
</dbReference>
<evidence type="ECO:0000256" key="1">
    <source>
        <dbReference type="ARBA" id="ARBA00007847"/>
    </source>
</evidence>
<evidence type="ECO:0000313" key="4">
    <source>
        <dbReference type="Proteomes" id="UP001204151"/>
    </source>
</evidence>
<comment type="similarity">
    <text evidence="1">Belongs to the aspartate/glutamate racemases family.</text>
</comment>
<dbReference type="PROSITE" id="PS00924">
    <property type="entry name" value="ASP_GLU_RACEMASE_2"/>
    <property type="match status" value="1"/>
</dbReference>
<dbReference type="Proteomes" id="UP001204151">
    <property type="component" value="Unassembled WGS sequence"/>
</dbReference>
<dbReference type="RefSeq" id="WP_258817590.1">
    <property type="nucleotide sequence ID" value="NZ_JANUGW010000010.1"/>
</dbReference>
<dbReference type="PANTHER" id="PTHR21198">
    <property type="entry name" value="GLUTAMATE RACEMASE"/>
    <property type="match status" value="1"/>
</dbReference>
<dbReference type="InterPro" id="IPR033134">
    <property type="entry name" value="Asp/Glu_racemase_AS_2"/>
</dbReference>
<name>A0ABT1ZSV8_9BURK</name>
<dbReference type="EMBL" id="JANUGW010000010">
    <property type="protein sequence ID" value="MCS0583003.1"/>
    <property type="molecule type" value="Genomic_DNA"/>
</dbReference>